<dbReference type="Proteomes" id="UP001153069">
    <property type="component" value="Unassembled WGS sequence"/>
</dbReference>
<dbReference type="Gene3D" id="1.10.150.910">
    <property type="match status" value="1"/>
</dbReference>
<protein>
    <submittedName>
        <fullName evidence="4">Damage-binding protein 1</fullName>
    </submittedName>
</protein>
<dbReference type="Gene3D" id="2.130.10.10">
    <property type="entry name" value="YVTN repeat-like/Quinoprotein amine dehydrogenase"/>
    <property type="match status" value="1"/>
</dbReference>
<dbReference type="Pfam" id="PF23726">
    <property type="entry name" value="Beta-prop_RSE1_2nd"/>
    <property type="match status" value="1"/>
</dbReference>
<feature type="domain" description="RSE1/DDB1/CPSF1 second beta-propeller" evidence="3">
    <location>
        <begin position="66"/>
        <end position="375"/>
    </location>
</feature>
<feature type="region of interest" description="Disordered" evidence="1">
    <location>
        <begin position="183"/>
        <end position="209"/>
    </location>
</feature>
<feature type="compositionally biased region" description="Basic and acidic residues" evidence="1">
    <location>
        <begin position="1002"/>
        <end position="1015"/>
    </location>
</feature>
<gene>
    <name evidence="4" type="ORF">SEMRO_204_G085800.1</name>
</gene>
<evidence type="ECO:0000259" key="2">
    <source>
        <dbReference type="Pfam" id="PF03178"/>
    </source>
</evidence>
<dbReference type="InterPro" id="IPR058543">
    <property type="entry name" value="Beta-prop_RSE1/DDB1/CPSF1_2nd"/>
</dbReference>
<proteinExistence type="predicted"/>
<sequence length="1034" mass="110905">MPGIQAMWSVRENYASPQDAYLVQSFVGQTRVLGVTTLTDDDSQQDEPQDKTMEESGDDDDDEEAGGTLEEVELQGLDANATSLYVGNVQPGDGLLQITEAEIRLISLPNKEGGSVGEVLDTWTPPGSAGMITVAAGNEAGQAVVATPGGTLWYLAVNEDGTKLESLHQKQMDREVSCLDVHPFAGGNNSDTMDASSSDQPRQRLPPKKSSIVAVGLWDDFTVRLLALNNDLQELHQIHLSTDDEEEEEEDPSAMMSAEESAMARRHRNNMMARSLCLITLDVSSSSSSHHHGGGGGHSSSLGNAQGVDMLFVGLGDGTVVSFAVVVMAENERVSVQSKKEVCLGTQRINLIPLQTEWGGTCVLATGDRPTVIYLAGVGSGATPGGGSTGATASFNPKLCYSNVNLQVSDDEEAENVSRSASQQTIAVNVAAPFFSSLLFDAGSLGSQYYSLCVADDANLRLGVIDDIQKLHVTTCRLGMAPRRIVHCPDARMFAVGCIESGIKQLGLGGEEHNMGNCVRFLDDTTFDDIERFDLEPYEMILSMTYASLRVHSPTSSASTATDTEGGVNSGDPTGDGSGASNFRTYLLIGTAYALPDEDEPTRGRIMVMSCGGSGMEEEAATSNNARAIRQVTELQVRGAVYSMSQFYDGKVLAAVNSKTQILQLTDDVNAGGMKLNFVGVGHHGHILSLFVKSQAGRQASLAASPASGEEQKGPAAVASVPMDVDNPHKKKKPAPASEQEMLAIVGDLMRSISVVQYYPQHDTLEEIARDFNTNWTTAIEMLNDDVYLGAENWNNLFVLRRNTKSQSEEIRCRLDTIGEFHLGEMVNKFMKGSLVMPHSSNSAANTRKSTRRGSVTSPTKKKTADGTSPSKGGQGAAVRIRRPPVVIGSQTLFGTVEGTLGCILGLDVRTAAFFSCIERAMTKVIRPIGDFGHQKFRAFDAERRIHPHHGFVDGDLVESFLDLDRTTMDAVVKEMNRDGGWEVDRGTMSPSSGREGGSGGDKGDANPDVDPVDHPELVVEDVVAMVEEMAMLH</sequence>
<dbReference type="InterPro" id="IPR015943">
    <property type="entry name" value="WD40/YVTN_repeat-like_dom_sf"/>
</dbReference>
<dbReference type="OrthoDB" id="38106at2759"/>
<dbReference type="GO" id="GO:0005634">
    <property type="term" value="C:nucleus"/>
    <property type="evidence" value="ECO:0007669"/>
    <property type="project" value="InterPro"/>
</dbReference>
<reference evidence="4" key="1">
    <citation type="submission" date="2020-06" db="EMBL/GenBank/DDBJ databases">
        <authorList>
            <consortium name="Plant Systems Biology data submission"/>
        </authorList>
    </citation>
    <scope>NUCLEOTIDE SEQUENCE</scope>
    <source>
        <strain evidence="4">D6</strain>
    </source>
</reference>
<feature type="region of interest" description="Disordered" evidence="1">
    <location>
        <begin position="37"/>
        <end position="66"/>
    </location>
</feature>
<dbReference type="Pfam" id="PF03178">
    <property type="entry name" value="CPSF_A"/>
    <property type="match status" value="2"/>
</dbReference>
<feature type="region of interest" description="Disordered" evidence="1">
    <location>
        <begin position="702"/>
        <end position="738"/>
    </location>
</feature>
<feature type="compositionally biased region" description="Low complexity" evidence="1">
    <location>
        <begin position="555"/>
        <end position="564"/>
    </location>
</feature>
<feature type="region of interest" description="Disordered" evidence="1">
    <location>
        <begin position="555"/>
        <end position="579"/>
    </location>
</feature>
<feature type="compositionally biased region" description="Polar residues" evidence="1">
    <location>
        <begin position="187"/>
        <end position="200"/>
    </location>
</feature>
<accession>A0A9N8DQ20</accession>
<dbReference type="GO" id="GO:0003676">
    <property type="term" value="F:nucleic acid binding"/>
    <property type="evidence" value="ECO:0007669"/>
    <property type="project" value="InterPro"/>
</dbReference>
<evidence type="ECO:0000259" key="3">
    <source>
        <dbReference type="Pfam" id="PF23726"/>
    </source>
</evidence>
<comment type="caution">
    <text evidence="4">The sequence shown here is derived from an EMBL/GenBank/DDBJ whole genome shotgun (WGS) entry which is preliminary data.</text>
</comment>
<feature type="compositionally biased region" description="Polar residues" evidence="1">
    <location>
        <begin position="839"/>
        <end position="859"/>
    </location>
</feature>
<keyword evidence="5" id="KW-1185">Reference proteome</keyword>
<name>A0A9N8DQ20_9STRA</name>
<feature type="region of interest" description="Disordered" evidence="1">
    <location>
        <begin position="838"/>
        <end position="880"/>
    </location>
</feature>
<dbReference type="AlphaFoldDB" id="A0A9N8DQ20"/>
<evidence type="ECO:0000313" key="5">
    <source>
        <dbReference type="Proteomes" id="UP001153069"/>
    </source>
</evidence>
<dbReference type="InterPro" id="IPR004871">
    <property type="entry name" value="RSE1/DDB1/CPSF1_C"/>
</dbReference>
<feature type="region of interest" description="Disordered" evidence="1">
    <location>
        <begin position="980"/>
        <end position="1015"/>
    </location>
</feature>
<evidence type="ECO:0000313" key="4">
    <source>
        <dbReference type="EMBL" id="CAB9504646.1"/>
    </source>
</evidence>
<dbReference type="InterPro" id="IPR050358">
    <property type="entry name" value="RSE1/DDB1/CFT1"/>
</dbReference>
<feature type="domain" description="RSE1/DDB1/CPSF1 C-terminal" evidence="2">
    <location>
        <begin position="518"/>
        <end position="668"/>
    </location>
</feature>
<feature type="compositionally biased region" description="Acidic residues" evidence="1">
    <location>
        <begin position="55"/>
        <end position="66"/>
    </location>
</feature>
<dbReference type="EMBL" id="CAICTM010000203">
    <property type="protein sequence ID" value="CAB9504646.1"/>
    <property type="molecule type" value="Genomic_DNA"/>
</dbReference>
<feature type="domain" description="RSE1/DDB1/CPSF1 C-terminal" evidence="2">
    <location>
        <begin position="738"/>
        <end position="963"/>
    </location>
</feature>
<evidence type="ECO:0000256" key="1">
    <source>
        <dbReference type="SAM" id="MobiDB-lite"/>
    </source>
</evidence>
<dbReference type="PANTHER" id="PTHR10644">
    <property type="entry name" value="DNA REPAIR/RNA PROCESSING CPSF FAMILY"/>
    <property type="match status" value="1"/>
</dbReference>
<organism evidence="4 5">
    <name type="scientific">Seminavis robusta</name>
    <dbReference type="NCBI Taxonomy" id="568900"/>
    <lineage>
        <taxon>Eukaryota</taxon>
        <taxon>Sar</taxon>
        <taxon>Stramenopiles</taxon>
        <taxon>Ochrophyta</taxon>
        <taxon>Bacillariophyta</taxon>
        <taxon>Bacillariophyceae</taxon>
        <taxon>Bacillariophycidae</taxon>
        <taxon>Naviculales</taxon>
        <taxon>Naviculaceae</taxon>
        <taxon>Seminavis</taxon>
    </lineage>
</organism>